<dbReference type="EMBL" id="KZ819605">
    <property type="protein sequence ID" value="PWN32612.1"/>
    <property type="molecule type" value="Genomic_DNA"/>
</dbReference>
<evidence type="ECO:0000313" key="3">
    <source>
        <dbReference type="EMBL" id="PWN32612.1"/>
    </source>
</evidence>
<dbReference type="InParanoid" id="A0A316V577"/>
<protein>
    <recommendedName>
        <fullName evidence="2">A to I editase domain-containing protein</fullName>
    </recommendedName>
</protein>
<dbReference type="InterPro" id="IPR002466">
    <property type="entry name" value="A_deamin"/>
</dbReference>
<dbReference type="PANTHER" id="PTHR10910:SF62">
    <property type="entry name" value="AT07585P-RELATED"/>
    <property type="match status" value="1"/>
</dbReference>
<dbReference type="GeneID" id="37019670"/>
<dbReference type="GO" id="GO:0005730">
    <property type="term" value="C:nucleolus"/>
    <property type="evidence" value="ECO:0007669"/>
    <property type="project" value="TreeGrafter"/>
</dbReference>
<accession>A0A316V577</accession>
<organism evidence="3 4">
    <name type="scientific">Meira miltonrushii</name>
    <dbReference type="NCBI Taxonomy" id="1280837"/>
    <lineage>
        <taxon>Eukaryota</taxon>
        <taxon>Fungi</taxon>
        <taxon>Dikarya</taxon>
        <taxon>Basidiomycota</taxon>
        <taxon>Ustilaginomycotina</taxon>
        <taxon>Exobasidiomycetes</taxon>
        <taxon>Exobasidiales</taxon>
        <taxon>Brachybasidiaceae</taxon>
        <taxon>Meira</taxon>
    </lineage>
</organism>
<dbReference type="GO" id="GO:0003726">
    <property type="term" value="F:double-stranded RNA adenosine deaminase activity"/>
    <property type="evidence" value="ECO:0007669"/>
    <property type="project" value="TreeGrafter"/>
</dbReference>
<reference evidence="3 4" key="1">
    <citation type="journal article" date="2018" name="Mol. Biol. Evol.">
        <title>Broad Genomic Sampling Reveals a Smut Pathogenic Ancestry of the Fungal Clade Ustilaginomycotina.</title>
        <authorList>
            <person name="Kijpornyongpan T."/>
            <person name="Mondo S.J."/>
            <person name="Barry K."/>
            <person name="Sandor L."/>
            <person name="Lee J."/>
            <person name="Lipzen A."/>
            <person name="Pangilinan J."/>
            <person name="LaButti K."/>
            <person name="Hainaut M."/>
            <person name="Henrissat B."/>
            <person name="Grigoriev I.V."/>
            <person name="Spatafora J.W."/>
            <person name="Aime M.C."/>
        </authorList>
    </citation>
    <scope>NUCLEOTIDE SEQUENCE [LARGE SCALE GENOMIC DNA]</scope>
    <source>
        <strain evidence="3 4">MCA 3882</strain>
    </source>
</reference>
<evidence type="ECO:0000259" key="2">
    <source>
        <dbReference type="PROSITE" id="PS50141"/>
    </source>
</evidence>
<sequence>MDHADQIARLCLQQYNSFGKGGAKPRIRQDGRYEWTVLAGIVLSVQSEWHCIALATGVKALPFSHLSKHGDLLHDSHAEVLARRAARHWLLQRLLDENDDLISSHLKGIPRIFVRNDNRFGLIEDAHLHLYCSTLPCGDLSSSLIADEKHDNEAPSPTVLRGRTMSSSTQTHIRTKPGRPDAEPSISMSCSDKIAHWTLMGIQGALLYGIIGKVSLQSYVIGNQAFPDQADALEKCQKMLRRKCGNGPIPQIAFATLPFLHSRESVQEDLLNHKPDACVSGPSDERDLVPSANSLVWCLGAKPQGIVEGHRQGAALRRSAGEPLRQSSRSTFCKLDWFRFVCDAKKRLDMQLTPNATYSECKEAITEYRNHKDLLRGLSGINSLDRPAYQQQSINAFLGQQSFPSPSLIDSEAPFAGWLVSSHSLEQFNHNGHEIVQ</sequence>
<evidence type="ECO:0000256" key="1">
    <source>
        <dbReference type="SAM" id="MobiDB-lite"/>
    </source>
</evidence>
<name>A0A316V577_9BASI</name>
<dbReference type="GO" id="GO:0008251">
    <property type="term" value="F:tRNA-specific adenosine deaminase activity"/>
    <property type="evidence" value="ECO:0007669"/>
    <property type="project" value="TreeGrafter"/>
</dbReference>
<dbReference type="AlphaFoldDB" id="A0A316V577"/>
<dbReference type="SMART" id="SM00552">
    <property type="entry name" value="ADEAMc"/>
    <property type="match status" value="1"/>
</dbReference>
<dbReference type="OrthoDB" id="10268011at2759"/>
<feature type="domain" description="A to I editase" evidence="2">
    <location>
        <begin position="53"/>
        <end position="376"/>
    </location>
</feature>
<dbReference type="GO" id="GO:0006382">
    <property type="term" value="P:adenosine to inosine editing"/>
    <property type="evidence" value="ECO:0007669"/>
    <property type="project" value="TreeGrafter"/>
</dbReference>
<dbReference type="Proteomes" id="UP000245771">
    <property type="component" value="Unassembled WGS sequence"/>
</dbReference>
<proteinExistence type="predicted"/>
<keyword evidence="4" id="KW-1185">Reference proteome</keyword>
<evidence type="ECO:0000313" key="4">
    <source>
        <dbReference type="Proteomes" id="UP000245771"/>
    </source>
</evidence>
<dbReference type="PANTHER" id="PTHR10910">
    <property type="entry name" value="EUKARYOTE SPECIFIC DSRNA BINDING PROTEIN"/>
    <property type="match status" value="1"/>
</dbReference>
<dbReference type="GO" id="GO:0006396">
    <property type="term" value="P:RNA processing"/>
    <property type="evidence" value="ECO:0007669"/>
    <property type="project" value="InterPro"/>
</dbReference>
<dbReference type="GO" id="GO:0003725">
    <property type="term" value="F:double-stranded RNA binding"/>
    <property type="evidence" value="ECO:0007669"/>
    <property type="project" value="TreeGrafter"/>
</dbReference>
<dbReference type="RefSeq" id="XP_025352914.1">
    <property type="nucleotide sequence ID" value="XM_025497889.1"/>
</dbReference>
<gene>
    <name evidence="3" type="ORF">FA14DRAFT_157318</name>
</gene>
<feature type="region of interest" description="Disordered" evidence="1">
    <location>
        <begin position="150"/>
        <end position="186"/>
    </location>
</feature>
<dbReference type="STRING" id="1280837.A0A316V577"/>
<dbReference type="GO" id="GO:0005737">
    <property type="term" value="C:cytoplasm"/>
    <property type="evidence" value="ECO:0007669"/>
    <property type="project" value="TreeGrafter"/>
</dbReference>
<dbReference type="PROSITE" id="PS50141">
    <property type="entry name" value="A_DEAMIN_EDITASE"/>
    <property type="match status" value="1"/>
</dbReference>
<dbReference type="Pfam" id="PF02137">
    <property type="entry name" value="A_deamin"/>
    <property type="match status" value="1"/>
</dbReference>